<dbReference type="HOGENOM" id="CLU_2764344_0_0_1"/>
<keyword evidence="2" id="KW-1185">Reference proteome</keyword>
<accession>H2YWC0</accession>
<dbReference type="Ensembl" id="ENSCSAVT00000009749.1">
    <property type="protein sequence ID" value="ENSCSAVP00000009631.1"/>
    <property type="gene ID" value="ENSCSAVG00000005653.1"/>
</dbReference>
<sequence length="70" mass="7787">GVSLYLQSGSSTFSNQTHQSCSKFTKCGGFPTLRAHTSHTQDKSQAKEFCIFCVQSKMMFPLILTTTVYN</sequence>
<organism evidence="1 2">
    <name type="scientific">Ciona savignyi</name>
    <name type="common">Pacific transparent sea squirt</name>
    <dbReference type="NCBI Taxonomy" id="51511"/>
    <lineage>
        <taxon>Eukaryota</taxon>
        <taxon>Metazoa</taxon>
        <taxon>Chordata</taxon>
        <taxon>Tunicata</taxon>
        <taxon>Ascidiacea</taxon>
        <taxon>Phlebobranchia</taxon>
        <taxon>Cionidae</taxon>
        <taxon>Ciona</taxon>
    </lineage>
</organism>
<protein>
    <submittedName>
        <fullName evidence="1">Uncharacterized protein</fullName>
    </submittedName>
</protein>
<name>H2YWC0_CIOSA</name>
<dbReference type="AlphaFoldDB" id="H2YWC0"/>
<reference evidence="1" key="2">
    <citation type="submission" date="2025-08" db="UniProtKB">
        <authorList>
            <consortium name="Ensembl"/>
        </authorList>
    </citation>
    <scope>IDENTIFICATION</scope>
</reference>
<evidence type="ECO:0000313" key="1">
    <source>
        <dbReference type="Ensembl" id="ENSCSAVP00000009631.1"/>
    </source>
</evidence>
<reference evidence="2" key="1">
    <citation type="submission" date="2003-08" db="EMBL/GenBank/DDBJ databases">
        <authorList>
            <person name="Birren B."/>
            <person name="Nusbaum C."/>
            <person name="Abebe A."/>
            <person name="Abouelleil A."/>
            <person name="Adekoya E."/>
            <person name="Ait-zahra M."/>
            <person name="Allen N."/>
            <person name="Allen T."/>
            <person name="An P."/>
            <person name="Anderson M."/>
            <person name="Anderson S."/>
            <person name="Arachchi H."/>
            <person name="Armbruster J."/>
            <person name="Bachantsang P."/>
            <person name="Baldwin J."/>
            <person name="Barry A."/>
            <person name="Bayul T."/>
            <person name="Blitshsteyn B."/>
            <person name="Bloom T."/>
            <person name="Blye J."/>
            <person name="Boguslavskiy L."/>
            <person name="Borowsky M."/>
            <person name="Boukhgalter B."/>
            <person name="Brunache A."/>
            <person name="Butler J."/>
            <person name="Calixte N."/>
            <person name="Calvo S."/>
            <person name="Camarata J."/>
            <person name="Campo K."/>
            <person name="Chang J."/>
            <person name="Cheshatsang Y."/>
            <person name="Citroen M."/>
            <person name="Collymore A."/>
            <person name="Considine T."/>
            <person name="Cook A."/>
            <person name="Cooke P."/>
            <person name="Corum B."/>
            <person name="Cuomo C."/>
            <person name="David R."/>
            <person name="Dawoe T."/>
            <person name="Degray S."/>
            <person name="Dodge S."/>
            <person name="Dooley K."/>
            <person name="Dorje P."/>
            <person name="Dorjee K."/>
            <person name="Dorris L."/>
            <person name="Duffey N."/>
            <person name="Dupes A."/>
            <person name="Elkins T."/>
            <person name="Engels R."/>
            <person name="Erickson J."/>
            <person name="Farina A."/>
            <person name="Faro S."/>
            <person name="Ferreira P."/>
            <person name="Fischer H."/>
            <person name="Fitzgerald M."/>
            <person name="Foley K."/>
            <person name="Gage D."/>
            <person name="Galagan J."/>
            <person name="Gearin G."/>
            <person name="Gnerre S."/>
            <person name="Gnirke A."/>
            <person name="Goyette A."/>
            <person name="Graham J."/>
            <person name="Grandbois E."/>
            <person name="Gyaltsen K."/>
            <person name="Hafez N."/>
            <person name="Hagopian D."/>
            <person name="Hagos B."/>
            <person name="Hall J."/>
            <person name="Hatcher B."/>
            <person name="Heller A."/>
            <person name="Higgins H."/>
            <person name="Honan T."/>
            <person name="Horn A."/>
            <person name="Houde N."/>
            <person name="Hughes L."/>
            <person name="Hulme W."/>
            <person name="Husby E."/>
            <person name="Iliev I."/>
            <person name="Jaffe D."/>
            <person name="Jones C."/>
            <person name="Kamal M."/>
            <person name="Kamat A."/>
            <person name="Kamvysselis M."/>
            <person name="Karlsson E."/>
            <person name="Kells C."/>
            <person name="Kieu A."/>
            <person name="Kisner P."/>
            <person name="Kodira C."/>
            <person name="Kulbokas E."/>
            <person name="Labutti K."/>
            <person name="Lama D."/>
            <person name="Landers T."/>
            <person name="Leger J."/>
            <person name="Levine S."/>
            <person name="Lewis D."/>
            <person name="Lewis T."/>
            <person name="Lindblad-toh K."/>
            <person name="Liu X."/>
            <person name="Lokyitsang T."/>
            <person name="Lokyitsang Y."/>
            <person name="Lucien O."/>
            <person name="Lui A."/>
            <person name="Ma L.J."/>
            <person name="Mabbitt R."/>
            <person name="Macdonald J."/>
            <person name="Maclean C."/>
            <person name="Major J."/>
            <person name="Manning J."/>
            <person name="Marabella R."/>
            <person name="Maru K."/>
            <person name="Matthews C."/>
            <person name="Mauceli E."/>
            <person name="Mccarthy M."/>
            <person name="Mcdonough S."/>
            <person name="Mcghee T."/>
            <person name="Meldrim J."/>
            <person name="Meneus L."/>
            <person name="Mesirov J."/>
            <person name="Mihalev A."/>
            <person name="Mihova T."/>
            <person name="Mikkelsen T."/>
            <person name="Mlenga V."/>
            <person name="Moru K."/>
            <person name="Mozes J."/>
            <person name="Mulrain L."/>
            <person name="Munson G."/>
            <person name="Naylor J."/>
            <person name="Newes C."/>
            <person name="Nguyen C."/>
            <person name="Nguyen N."/>
            <person name="Nguyen T."/>
            <person name="Nicol R."/>
            <person name="Nielsen C."/>
            <person name="Nizzari M."/>
            <person name="Norbu C."/>
            <person name="Norbu N."/>
            <person name="O'donnell P."/>
            <person name="Okoawo O."/>
            <person name="O'leary S."/>
            <person name="Omotosho B."/>
            <person name="O'neill K."/>
            <person name="Osman S."/>
            <person name="Parker S."/>
            <person name="Perrin D."/>
            <person name="Phunkhang P."/>
            <person name="Piqani B."/>
            <person name="Purcell S."/>
            <person name="Rachupka T."/>
            <person name="Ramasamy U."/>
            <person name="Rameau R."/>
            <person name="Ray V."/>
            <person name="Raymond C."/>
            <person name="Retta R."/>
            <person name="Richardson S."/>
            <person name="Rise C."/>
            <person name="Rodriguez J."/>
            <person name="Rogers J."/>
            <person name="Rogov P."/>
            <person name="Rutman M."/>
            <person name="Schupbach R."/>
            <person name="Seaman C."/>
            <person name="Settipalli S."/>
            <person name="Sharpe T."/>
            <person name="Sheridan J."/>
            <person name="Sherpa N."/>
            <person name="Shi J."/>
            <person name="Smirnov S."/>
            <person name="Smith C."/>
            <person name="Sougnez C."/>
            <person name="Spencer B."/>
            <person name="Stalker J."/>
            <person name="Stange-thomann N."/>
            <person name="Stavropoulos S."/>
            <person name="Stetson K."/>
            <person name="Stone C."/>
            <person name="Stone S."/>
            <person name="Stubbs M."/>
            <person name="Talamas J."/>
            <person name="Tchuinga P."/>
            <person name="Tenzing P."/>
            <person name="Tesfaye S."/>
            <person name="Theodore J."/>
            <person name="Thoulutsang Y."/>
            <person name="Topham K."/>
            <person name="Towey S."/>
            <person name="Tsamla T."/>
            <person name="Tsomo N."/>
            <person name="Vallee D."/>
            <person name="Vassiliev H."/>
            <person name="Venkataraman V."/>
            <person name="Vinson J."/>
            <person name="Vo A."/>
            <person name="Wade C."/>
            <person name="Wang S."/>
            <person name="Wangchuk T."/>
            <person name="Wangdi T."/>
            <person name="Whittaker C."/>
            <person name="Wilkinson J."/>
            <person name="Wu Y."/>
            <person name="Wyman D."/>
            <person name="Yadav S."/>
            <person name="Yang S."/>
            <person name="Yang X."/>
            <person name="Yeager S."/>
            <person name="Yee E."/>
            <person name="Young G."/>
            <person name="Zainoun J."/>
            <person name="Zembeck L."/>
            <person name="Zimmer A."/>
            <person name="Zody M."/>
            <person name="Lander E."/>
        </authorList>
    </citation>
    <scope>NUCLEOTIDE SEQUENCE [LARGE SCALE GENOMIC DNA]</scope>
</reference>
<evidence type="ECO:0000313" key="2">
    <source>
        <dbReference type="Proteomes" id="UP000007875"/>
    </source>
</evidence>
<dbReference type="InParanoid" id="H2YWC0"/>
<dbReference type="Proteomes" id="UP000007875">
    <property type="component" value="Unassembled WGS sequence"/>
</dbReference>
<proteinExistence type="predicted"/>
<reference evidence="1" key="3">
    <citation type="submission" date="2025-09" db="UniProtKB">
        <authorList>
            <consortium name="Ensembl"/>
        </authorList>
    </citation>
    <scope>IDENTIFICATION</scope>
</reference>